<protein>
    <recommendedName>
        <fullName evidence="4">Primosomal protein</fullName>
    </recommendedName>
</protein>
<reference evidence="2 3" key="1">
    <citation type="submission" date="2013-02" db="EMBL/GenBank/DDBJ databases">
        <title>Whole genome shotgun sequence of Gordonia malaquae NBRC 108250.</title>
        <authorList>
            <person name="Yoshida I."/>
            <person name="Hosoyama A."/>
            <person name="Tsuchikane K."/>
            <person name="Ando Y."/>
            <person name="Baba S."/>
            <person name="Ohji S."/>
            <person name="Hamada M."/>
            <person name="Tamura T."/>
            <person name="Yamazoe A."/>
            <person name="Yamazaki S."/>
            <person name="Fujita N."/>
        </authorList>
    </citation>
    <scope>NUCLEOTIDE SEQUENCE [LARGE SCALE GENOMIC DNA]</scope>
    <source>
        <strain evidence="2 3">NBRC 108250</strain>
    </source>
</reference>
<dbReference type="eggNOG" id="ENOG502ZBFQ">
    <property type="taxonomic scope" value="Bacteria"/>
</dbReference>
<gene>
    <name evidence="2" type="ORF">GM1_020_00770</name>
</gene>
<accession>M3VBR3</accession>
<dbReference type="Proteomes" id="UP000035009">
    <property type="component" value="Unassembled WGS sequence"/>
</dbReference>
<name>M3VBR3_GORML</name>
<proteinExistence type="predicted"/>
<dbReference type="STRING" id="410332.SAMN04488550_1467"/>
<feature type="region of interest" description="Disordered" evidence="1">
    <location>
        <begin position="192"/>
        <end position="239"/>
    </location>
</feature>
<evidence type="ECO:0008006" key="4">
    <source>
        <dbReference type="Google" id="ProtNLM"/>
    </source>
</evidence>
<evidence type="ECO:0000313" key="2">
    <source>
        <dbReference type="EMBL" id="GAC80713.1"/>
    </source>
</evidence>
<dbReference type="EMBL" id="BAOP01000020">
    <property type="protein sequence ID" value="GAC80713.1"/>
    <property type="molecule type" value="Genomic_DNA"/>
</dbReference>
<sequence>MIMAGDIVPIELGLTEGNLFTLWAPRWREGDDEWEAFLGLDEDLYALDSVAELAAFVRGDDDNDLADHPAWETIKQLQADELVPDDRHSYDLVGVPELAAEDPRAEVVAELEDALEIVRIIGEVCELAPITKVFTGNPILGAVTVGTDNFAGRDGVDLWVRIGRIIAKNWDDVLDALDEVISRPKVDAAAVEEAEEELAAAASAEDEDEPEDEDGVDSIDDEDEESDEGDDEDDDDLVDEDDFWAAVGIDPIRIYTDEGEFLTLRCYLGDDPLFLGSKGKIFGFGSERALTRFLADGKGHDLAKLSTFADVRSAAETAEIEYQVLPENVYSLQGIDEDILDGPRRVDSKQLDLAVELLTDAADYAGIDTVGEELASTTPLGWFVDYTINPDPKRLAPSGPFDNEAEVWRALVVDFEDRLTKRG</sequence>
<evidence type="ECO:0000313" key="3">
    <source>
        <dbReference type="Proteomes" id="UP000035009"/>
    </source>
</evidence>
<comment type="caution">
    <text evidence="2">The sequence shown here is derived from an EMBL/GenBank/DDBJ whole genome shotgun (WGS) entry which is preliminary data.</text>
</comment>
<keyword evidence="3" id="KW-1185">Reference proteome</keyword>
<evidence type="ECO:0000256" key="1">
    <source>
        <dbReference type="SAM" id="MobiDB-lite"/>
    </source>
</evidence>
<dbReference type="AlphaFoldDB" id="M3VBR3"/>
<organism evidence="2 3">
    <name type="scientific">Gordonia malaquae NBRC 108250</name>
    <dbReference type="NCBI Taxonomy" id="1223542"/>
    <lineage>
        <taxon>Bacteria</taxon>
        <taxon>Bacillati</taxon>
        <taxon>Actinomycetota</taxon>
        <taxon>Actinomycetes</taxon>
        <taxon>Mycobacteriales</taxon>
        <taxon>Gordoniaceae</taxon>
        <taxon>Gordonia</taxon>
    </lineage>
</organism>